<feature type="domain" description="AMP-binding enzyme C-terminal" evidence="6">
    <location>
        <begin position="474"/>
        <end position="557"/>
    </location>
</feature>
<dbReference type="Pfam" id="PF13193">
    <property type="entry name" value="AMP-binding_C"/>
    <property type="match status" value="1"/>
</dbReference>
<sequence length="587" mass="62337">MTSQTVGGPSPVPEVPALSTGHTAFRAARDLLLRHAQDPRRARAEFAWPRFEHFNWAVDWFDVIAAENRATALRVLTPEGDQEADFATLSARSDQVAGWLAELGVRRGDAVLLLLDNGVEVWEVLLALMKLRAVAVPVFTTLDPDEVQERLRRSRARHLVASASAAGPVGGAEVPGVRVVTGGELPGWEPYERSRMHSGGCPAPGPTPADEVMSCFFTSGSTARPKLVAHTHRSYPVGHLTGMFWAGFRPGDVHLNVSSPGWAKHPWSSFFAPWNAEATIVSVDTRHADPEFLLDALERTRATTFCAPPSIWRALVRAGLTGRDIVLREAMSVGEPLTQDIVTAVRDAWGVSVRNGYGQSEVTAMTGVLPVGTDDPRSLGRPLPGCEIVLCPVGTETPGEEGEVCLDLTAGAAGLMHGYLDDDGQRIEPAPASLRLYRTGDLARRESDGSLTFIGRIKDVFRAEDGTLVAPAALEAALLEHPAVHEVGVVTVPATPDAPAGATTPLVAKAHVVPAAGWNAGPVTAQALLRHASGGAGMAGLSVVEFADELPRTESGKIYREALRAQLRSPLVEFTAPVGSGAAGAHD</sequence>
<dbReference type="EMBL" id="JBHSKM010000008">
    <property type="protein sequence ID" value="MFC5215358.1"/>
    <property type="molecule type" value="Genomic_DNA"/>
</dbReference>
<dbReference type="Proteomes" id="UP001596263">
    <property type="component" value="Unassembled WGS sequence"/>
</dbReference>
<evidence type="ECO:0000313" key="7">
    <source>
        <dbReference type="EMBL" id="MFC5215358.1"/>
    </source>
</evidence>
<evidence type="ECO:0000256" key="1">
    <source>
        <dbReference type="ARBA" id="ARBA00006432"/>
    </source>
</evidence>
<evidence type="ECO:0000256" key="3">
    <source>
        <dbReference type="ARBA" id="ARBA00022741"/>
    </source>
</evidence>
<protein>
    <submittedName>
        <fullName evidence="7">AMP-binding protein</fullName>
    </submittedName>
</protein>
<dbReference type="PANTHER" id="PTHR43605">
    <property type="entry name" value="ACYL-COENZYME A SYNTHETASE"/>
    <property type="match status" value="1"/>
</dbReference>
<keyword evidence="8" id="KW-1185">Reference proteome</keyword>
<keyword evidence="4" id="KW-0067">ATP-binding</keyword>
<dbReference type="Pfam" id="PF00501">
    <property type="entry name" value="AMP-binding"/>
    <property type="match status" value="1"/>
</dbReference>
<dbReference type="SUPFAM" id="SSF56801">
    <property type="entry name" value="Acetyl-CoA synthetase-like"/>
    <property type="match status" value="1"/>
</dbReference>
<evidence type="ECO:0000256" key="4">
    <source>
        <dbReference type="ARBA" id="ARBA00022840"/>
    </source>
</evidence>
<dbReference type="RefSeq" id="WP_380853214.1">
    <property type="nucleotide sequence ID" value="NZ_JBHSKM010000008.1"/>
</dbReference>
<dbReference type="InterPro" id="IPR045851">
    <property type="entry name" value="AMP-bd_C_sf"/>
</dbReference>
<evidence type="ECO:0000313" key="8">
    <source>
        <dbReference type="Proteomes" id="UP001596263"/>
    </source>
</evidence>
<dbReference type="Gene3D" id="3.30.300.30">
    <property type="match status" value="1"/>
</dbReference>
<dbReference type="InterPro" id="IPR042099">
    <property type="entry name" value="ANL_N_sf"/>
</dbReference>
<organism evidence="7 8">
    <name type="scientific">Streptomyces coerulescens</name>
    <dbReference type="NCBI Taxonomy" id="29304"/>
    <lineage>
        <taxon>Bacteria</taxon>
        <taxon>Bacillati</taxon>
        <taxon>Actinomycetota</taxon>
        <taxon>Actinomycetes</taxon>
        <taxon>Kitasatosporales</taxon>
        <taxon>Streptomycetaceae</taxon>
        <taxon>Streptomyces</taxon>
    </lineage>
</organism>
<reference evidence="8" key="1">
    <citation type="journal article" date="2019" name="Int. J. Syst. Evol. Microbiol.">
        <title>The Global Catalogue of Microorganisms (GCM) 10K type strain sequencing project: providing services to taxonomists for standard genome sequencing and annotation.</title>
        <authorList>
            <consortium name="The Broad Institute Genomics Platform"/>
            <consortium name="The Broad Institute Genome Sequencing Center for Infectious Disease"/>
            <person name="Wu L."/>
            <person name="Ma J."/>
        </authorList>
    </citation>
    <scope>NUCLEOTIDE SEQUENCE [LARGE SCALE GENOMIC DNA]</scope>
    <source>
        <strain evidence="8">KCTC 42586</strain>
    </source>
</reference>
<dbReference type="InterPro" id="IPR051087">
    <property type="entry name" value="Mitochondrial_ACSM"/>
</dbReference>
<dbReference type="Gene3D" id="3.40.50.12780">
    <property type="entry name" value="N-terminal domain of ligase-like"/>
    <property type="match status" value="1"/>
</dbReference>
<proteinExistence type="inferred from homology"/>
<dbReference type="PANTHER" id="PTHR43605:SF10">
    <property type="entry name" value="ACYL-COA SYNTHETASE MEDIUM CHAIN FAMILY MEMBER 3"/>
    <property type="match status" value="1"/>
</dbReference>
<feature type="domain" description="AMP-dependent synthetase/ligase" evidence="5">
    <location>
        <begin position="70"/>
        <end position="420"/>
    </location>
</feature>
<evidence type="ECO:0000256" key="2">
    <source>
        <dbReference type="ARBA" id="ARBA00022598"/>
    </source>
</evidence>
<comment type="similarity">
    <text evidence="1">Belongs to the ATP-dependent AMP-binding enzyme family.</text>
</comment>
<evidence type="ECO:0000259" key="5">
    <source>
        <dbReference type="Pfam" id="PF00501"/>
    </source>
</evidence>
<keyword evidence="2" id="KW-0436">Ligase</keyword>
<dbReference type="InterPro" id="IPR000873">
    <property type="entry name" value="AMP-dep_synth/lig_dom"/>
</dbReference>
<keyword evidence="3" id="KW-0547">Nucleotide-binding</keyword>
<name>A0ABW0CJ65_STRCD</name>
<gene>
    <name evidence="7" type="ORF">ACFPQ9_16065</name>
</gene>
<evidence type="ECO:0000259" key="6">
    <source>
        <dbReference type="Pfam" id="PF13193"/>
    </source>
</evidence>
<comment type="caution">
    <text evidence="7">The sequence shown here is derived from an EMBL/GenBank/DDBJ whole genome shotgun (WGS) entry which is preliminary data.</text>
</comment>
<dbReference type="InterPro" id="IPR025110">
    <property type="entry name" value="AMP-bd_C"/>
</dbReference>
<accession>A0ABW0CJ65</accession>